<organism evidence="1 2">
    <name type="scientific">Sinorhizobium phage phiM7</name>
    <dbReference type="NCBI Taxonomy" id="1647403"/>
    <lineage>
        <taxon>Viruses</taxon>
        <taxon>Duplodnaviria</taxon>
        <taxon>Heunggongvirae</taxon>
        <taxon>Uroviricota</taxon>
        <taxon>Caudoviricetes</taxon>
        <taxon>Emdodecavirus</taxon>
        <taxon>Emdodecavirus M7</taxon>
    </lineage>
</organism>
<dbReference type="EMBL" id="KR052480">
    <property type="protein sequence ID" value="AKF12563.1"/>
    <property type="molecule type" value="Genomic_DNA"/>
</dbReference>
<evidence type="ECO:0000313" key="2">
    <source>
        <dbReference type="Proteomes" id="UP000221947"/>
    </source>
</evidence>
<keyword evidence="2" id="KW-1185">Reference proteome</keyword>
<protein>
    <submittedName>
        <fullName evidence="1">Uncharacterized protein</fullName>
    </submittedName>
</protein>
<gene>
    <name evidence="1" type="ORF">PHIM7_15</name>
</gene>
<evidence type="ECO:0000313" key="1">
    <source>
        <dbReference type="EMBL" id="AKF12563.1"/>
    </source>
</evidence>
<sequence length="56" mass="6560">MKTRKMYEIRAYSGNSYSRPLSSKLRERNRALKLVKFLRKRHGCDAFASVLKINVA</sequence>
<reference evidence="1 2" key="1">
    <citation type="submission" date="2015-04" db="EMBL/GenBank/DDBJ databases">
        <authorList>
            <person name="Schouten J.T."/>
            <person name="Crockett J.T."/>
            <person name="Hodson T.S."/>
            <person name="Hyde J.R."/>
            <person name="Smith T.A."/>
            <person name="Merrill B.D."/>
            <person name="Crook M.B."/>
            <person name="Griffitts J.S."/>
            <person name="Burnett S.H."/>
            <person name="Grose J.H."/>
            <person name="Breakwell D.P."/>
        </authorList>
    </citation>
    <scope>NUCLEOTIDE SEQUENCE [LARGE SCALE GENOMIC DNA]</scope>
</reference>
<accession>A0A0F6SIJ5</accession>
<name>A0A0F6SIJ5_9CAUD</name>
<proteinExistence type="predicted"/>
<dbReference type="Proteomes" id="UP000221947">
    <property type="component" value="Segment"/>
</dbReference>